<comment type="caution">
    <text evidence="3">The sequence shown here is derived from an EMBL/GenBank/DDBJ whole genome shotgun (WGS) entry which is preliminary data.</text>
</comment>
<gene>
    <name evidence="3" type="ORF">CCACVL1_02060</name>
</gene>
<feature type="domain" description="Tf2-1-like SH3-like" evidence="2">
    <location>
        <begin position="26"/>
        <end position="74"/>
    </location>
</feature>
<feature type="region of interest" description="Disordered" evidence="1">
    <location>
        <begin position="86"/>
        <end position="134"/>
    </location>
</feature>
<accession>A0A1R3KDE5</accession>
<organism evidence="3 4">
    <name type="scientific">Corchorus capsularis</name>
    <name type="common">Jute</name>
    <dbReference type="NCBI Taxonomy" id="210143"/>
    <lineage>
        <taxon>Eukaryota</taxon>
        <taxon>Viridiplantae</taxon>
        <taxon>Streptophyta</taxon>
        <taxon>Embryophyta</taxon>
        <taxon>Tracheophyta</taxon>
        <taxon>Spermatophyta</taxon>
        <taxon>Magnoliopsida</taxon>
        <taxon>eudicotyledons</taxon>
        <taxon>Gunneridae</taxon>
        <taxon>Pentapetalae</taxon>
        <taxon>rosids</taxon>
        <taxon>malvids</taxon>
        <taxon>Malvales</taxon>
        <taxon>Malvaceae</taxon>
        <taxon>Grewioideae</taxon>
        <taxon>Apeibeae</taxon>
        <taxon>Corchorus</taxon>
    </lineage>
</organism>
<proteinExistence type="predicted"/>
<name>A0A1R3KDE5_COCAP</name>
<evidence type="ECO:0000259" key="2">
    <source>
        <dbReference type="Pfam" id="PF24626"/>
    </source>
</evidence>
<evidence type="ECO:0000313" key="3">
    <source>
        <dbReference type="EMBL" id="OMP05110.1"/>
    </source>
</evidence>
<dbReference type="Gramene" id="OMP05110">
    <property type="protein sequence ID" value="OMP05110"/>
    <property type="gene ID" value="CCACVL1_02060"/>
</dbReference>
<dbReference type="Proteomes" id="UP000188268">
    <property type="component" value="Unassembled WGS sequence"/>
</dbReference>
<dbReference type="AlphaFoldDB" id="A0A1R3KDE5"/>
<protein>
    <submittedName>
        <fullName evidence="3">Glucan endo-1,3-beta-glucosidase 5-like protein</fullName>
    </submittedName>
</protein>
<dbReference type="EMBL" id="AWWV01005509">
    <property type="protein sequence ID" value="OMP05110.1"/>
    <property type="molecule type" value="Genomic_DNA"/>
</dbReference>
<sequence>MTIQCTLDTRTTKWDVSLLYQGNRGSLKKRKSKLLPRGDGPFQVLERINNNAYKLDLSSEYGKVSATFTVSDLSLFDNDADLRINPFQGRGDDAPRAGHGHEEHNGDHEEDEHGLQGSKDKLEDNGGCAQVVPSSKELPKMSFDPLKMSLGPMSRARAKKFKDALRSLVRTHLEDLKTIEVQLKSFDEDLGKNIPIDSKLIILLVIDGSL</sequence>
<dbReference type="OrthoDB" id="1017754at2759"/>
<evidence type="ECO:0000313" key="4">
    <source>
        <dbReference type="Proteomes" id="UP000188268"/>
    </source>
</evidence>
<evidence type="ECO:0000256" key="1">
    <source>
        <dbReference type="SAM" id="MobiDB-lite"/>
    </source>
</evidence>
<dbReference type="InterPro" id="IPR056924">
    <property type="entry name" value="SH3_Tf2-1"/>
</dbReference>
<feature type="compositionally biased region" description="Basic and acidic residues" evidence="1">
    <location>
        <begin position="90"/>
        <end position="124"/>
    </location>
</feature>
<dbReference type="Pfam" id="PF24626">
    <property type="entry name" value="SH3_Tf2-1"/>
    <property type="match status" value="1"/>
</dbReference>
<keyword evidence="4" id="KW-1185">Reference proteome</keyword>
<reference evidence="3 4" key="1">
    <citation type="submission" date="2013-09" db="EMBL/GenBank/DDBJ databases">
        <title>Corchorus capsularis genome sequencing.</title>
        <authorList>
            <person name="Alam M."/>
            <person name="Haque M.S."/>
            <person name="Islam M.S."/>
            <person name="Emdad E.M."/>
            <person name="Islam M.M."/>
            <person name="Ahmed B."/>
            <person name="Halim A."/>
            <person name="Hossen Q.M.M."/>
            <person name="Hossain M.Z."/>
            <person name="Ahmed R."/>
            <person name="Khan M.M."/>
            <person name="Islam R."/>
            <person name="Rashid M.M."/>
            <person name="Khan S.A."/>
            <person name="Rahman M.S."/>
            <person name="Alam M."/>
        </authorList>
    </citation>
    <scope>NUCLEOTIDE SEQUENCE [LARGE SCALE GENOMIC DNA]</scope>
    <source>
        <strain evidence="4">cv. CVL-1</strain>
        <tissue evidence="3">Whole seedling</tissue>
    </source>
</reference>